<feature type="region of interest" description="Disordered" evidence="1">
    <location>
        <begin position="1"/>
        <end position="28"/>
    </location>
</feature>
<reference evidence="2 3" key="1">
    <citation type="journal article" date="2023" name="PLoS ONE">
        <title>Complete genome assembly of Hawai'i environmental nontuberculous mycobacteria reveals unexpected co-isolation with methylobacteria.</title>
        <authorList>
            <person name="Hendrix J."/>
            <person name="Epperson L.E."/>
            <person name="Tong E.I."/>
            <person name="Chan Y.L."/>
            <person name="Hasan N.A."/>
            <person name="Dawrs S.N."/>
            <person name="Norton G.J."/>
            <person name="Virdi R."/>
            <person name="Crooks J.L."/>
            <person name="Chan E.D."/>
            <person name="Honda J.R."/>
            <person name="Strong M."/>
        </authorList>
    </citation>
    <scope>NUCLEOTIDE SEQUENCE [LARGE SCALE GENOMIC DNA]</scope>
    <source>
        <strain evidence="2 3">NJH_HI01</strain>
    </source>
</reference>
<protein>
    <recommendedName>
        <fullName evidence="4">Restriction endonuclease domain-containing protein</fullName>
    </recommendedName>
</protein>
<proteinExistence type="predicted"/>
<comment type="caution">
    <text evidence="2">The sequence shown here is derived from an EMBL/GenBank/DDBJ whole genome shotgun (WGS) entry which is preliminary data.</text>
</comment>
<evidence type="ECO:0000313" key="3">
    <source>
        <dbReference type="Proteomes" id="UP001404845"/>
    </source>
</evidence>
<organism evidence="2 3">
    <name type="scientific">Methylorubrum rhodesianum</name>
    <dbReference type="NCBI Taxonomy" id="29427"/>
    <lineage>
        <taxon>Bacteria</taxon>
        <taxon>Pseudomonadati</taxon>
        <taxon>Pseudomonadota</taxon>
        <taxon>Alphaproteobacteria</taxon>
        <taxon>Hyphomicrobiales</taxon>
        <taxon>Methylobacteriaceae</taxon>
        <taxon>Methylorubrum</taxon>
    </lineage>
</organism>
<sequence length="133" mass="14416">MIELSELLSAAARQREARPEPRKSPPDVLCTTLRETAARYTGPCPFKPGDLVTPRASSPYTGAGSPHIVLEVAETPIRNTQGQKGDLVSHLFGSRLDVRVACEEQGAIVAFWQESWSLEPYTGPGSEPEQKAA</sequence>
<dbReference type="Proteomes" id="UP001404845">
    <property type="component" value="Unassembled WGS sequence"/>
</dbReference>
<feature type="compositionally biased region" description="Basic and acidic residues" evidence="1">
    <location>
        <begin position="13"/>
        <end position="25"/>
    </location>
</feature>
<dbReference type="RefSeq" id="WP_345971255.1">
    <property type="nucleotide sequence ID" value="NZ_JAQYXL010000001.1"/>
</dbReference>
<gene>
    <name evidence="2" type="ORF">PUR21_16550</name>
</gene>
<evidence type="ECO:0000313" key="2">
    <source>
        <dbReference type="EMBL" id="MEN3229228.1"/>
    </source>
</evidence>
<keyword evidence="3" id="KW-1185">Reference proteome</keyword>
<dbReference type="EMBL" id="JAQYXL010000001">
    <property type="protein sequence ID" value="MEN3229228.1"/>
    <property type="molecule type" value="Genomic_DNA"/>
</dbReference>
<accession>A0ABU9ZD18</accession>
<evidence type="ECO:0008006" key="4">
    <source>
        <dbReference type="Google" id="ProtNLM"/>
    </source>
</evidence>
<name>A0ABU9ZD18_9HYPH</name>
<evidence type="ECO:0000256" key="1">
    <source>
        <dbReference type="SAM" id="MobiDB-lite"/>
    </source>
</evidence>